<keyword evidence="2 3" id="KW-1005">Bacterial flagellum biogenesis</keyword>
<protein>
    <recommendedName>
        <fullName evidence="3">Basal-body rod modification protein FlgD</fullName>
    </recommendedName>
</protein>
<evidence type="ECO:0000256" key="1">
    <source>
        <dbReference type="ARBA" id="ARBA00010577"/>
    </source>
</evidence>
<reference evidence="4 5" key="1">
    <citation type="journal article" date="2017" name="Int. J. Syst. Evol. Microbiol.">
        <title>Solibacillus kalamii sp. nov., isolated from a high-efficiency particulate arrestance filter system used in the International Space Station.</title>
        <authorList>
            <person name="Checinska Sielaff A."/>
            <person name="Kumar R.M."/>
            <person name="Pal D."/>
            <person name="Mayilraj S."/>
            <person name="Venkateswaran K."/>
        </authorList>
    </citation>
    <scope>NUCLEOTIDE SEQUENCE [LARGE SCALE GENOMIC DNA]</scope>
    <source>
        <strain evidence="4 5">ISSFR-015</strain>
    </source>
</reference>
<dbReference type="Pfam" id="PF03963">
    <property type="entry name" value="FlgD"/>
    <property type="match status" value="1"/>
</dbReference>
<keyword evidence="4" id="KW-0966">Cell projection</keyword>
<keyword evidence="4" id="KW-0969">Cilium</keyword>
<name>A0ABX3ZLC1_9BACL</name>
<evidence type="ECO:0000256" key="3">
    <source>
        <dbReference type="RuleBase" id="RU362076"/>
    </source>
</evidence>
<accession>A0ABX3ZLC1</accession>
<keyword evidence="4" id="KW-0282">Flagellum</keyword>
<dbReference type="NCBIfam" id="NF007197">
    <property type="entry name" value="PRK09618.1"/>
    <property type="match status" value="1"/>
</dbReference>
<keyword evidence="5" id="KW-1185">Reference proteome</keyword>
<dbReference type="EMBL" id="NHNT01000001">
    <property type="protein sequence ID" value="OUZ40470.1"/>
    <property type="molecule type" value="Genomic_DNA"/>
</dbReference>
<proteinExistence type="inferred from homology"/>
<dbReference type="InterPro" id="IPR005648">
    <property type="entry name" value="FlgD"/>
</dbReference>
<evidence type="ECO:0000256" key="2">
    <source>
        <dbReference type="ARBA" id="ARBA00022795"/>
    </source>
</evidence>
<organism evidence="4 5">
    <name type="scientific">Solibacillus kalamii</name>
    <dbReference type="NCBI Taxonomy" id="1748298"/>
    <lineage>
        <taxon>Bacteria</taxon>
        <taxon>Bacillati</taxon>
        <taxon>Bacillota</taxon>
        <taxon>Bacilli</taxon>
        <taxon>Bacillales</taxon>
        <taxon>Caryophanaceae</taxon>
        <taxon>Solibacillus</taxon>
    </lineage>
</organism>
<comment type="function">
    <text evidence="3">Required for flagellar hook formation. May act as a scaffolding protein.</text>
</comment>
<comment type="similarity">
    <text evidence="1 3">Belongs to the FlgD family.</text>
</comment>
<sequence length="231" mass="25408">MANPISNDYYLPANNANFKVTDKQDNGALGKDAFLKILITQLQNQDPTSPMDDKEFISQMAQFSSLEQMQNMTKAMENLLQSQQQSQLMSYTTFVGKEVKWHEITDKVDADNKPIYNEGTGTIKELKFVGGEAVFVLADGKEIKPGNISSILGSTSETQPTVPAGNPLAEASQLIGETVQYTDGDQVVEAIIEAIKTNNVNIEYILNDGSRLTKDQFTVSSQTAQNENVTE</sequence>
<dbReference type="Proteomes" id="UP000196594">
    <property type="component" value="Unassembled WGS sequence"/>
</dbReference>
<evidence type="ECO:0000313" key="4">
    <source>
        <dbReference type="EMBL" id="OUZ40470.1"/>
    </source>
</evidence>
<comment type="caution">
    <text evidence="4">The sequence shown here is derived from an EMBL/GenBank/DDBJ whole genome shotgun (WGS) entry which is preliminary data.</text>
</comment>
<evidence type="ECO:0000313" key="5">
    <source>
        <dbReference type="Proteomes" id="UP000196594"/>
    </source>
</evidence>
<gene>
    <name evidence="4" type="ORF">CBM15_01015</name>
</gene>
<dbReference type="RefSeq" id="WP_087615408.1">
    <property type="nucleotide sequence ID" value="NZ_JAFBEY010000002.1"/>
</dbReference>